<evidence type="ECO:0000256" key="2">
    <source>
        <dbReference type="ARBA" id="ARBA00022934"/>
    </source>
</evidence>
<keyword evidence="10" id="KW-1185">Reference proteome</keyword>
<dbReference type="AlphaFoldDB" id="A0A8C3YU48"/>
<dbReference type="PANTHER" id="PTHR11545">
    <property type="entry name" value="RIBOSOMAL PROTEIN L13"/>
    <property type="match status" value="1"/>
</dbReference>
<dbReference type="Proteomes" id="UP000694540">
    <property type="component" value="Unplaced"/>
</dbReference>
<dbReference type="InterPro" id="IPR005755">
    <property type="entry name" value="Ribosomal_uL13_euk/arc"/>
</dbReference>
<evidence type="ECO:0000256" key="6">
    <source>
        <dbReference type="ARBA" id="ARBA00035201"/>
    </source>
</evidence>
<evidence type="ECO:0000256" key="4">
    <source>
        <dbReference type="ARBA" id="ARBA00023274"/>
    </source>
</evidence>
<comment type="function">
    <text evidence="8">Associated with ribosomes but is not required for canonical ribosome function and has extra-ribosomal functions. Component of the GAIT (gamma interferon-activated inhibitor of translation) complex which mediates interferon-gamma-induced transcript-selective translation inhibition in inflammation processes. Upon interferon-gamma activation and subsequent phosphorylation dissociates from the ribosome and assembles into the GAIT complex which binds to stem loop-containing GAIT elements in the 3'-UTR of diverse inflammatory mRNAs (such as ceruplasmin) and suppresses their translation. In the GAIT complex interacts with m7G cap-bound eIF4G at or near the eIF3-binding site and blocks the recruitment of the 43S ribosomal complex. Involved in methylation of rRNA.</text>
</comment>
<dbReference type="GO" id="GO:0022625">
    <property type="term" value="C:cytosolic large ribosomal subunit"/>
    <property type="evidence" value="ECO:0007669"/>
    <property type="project" value="TreeGrafter"/>
</dbReference>
<dbReference type="SUPFAM" id="SSF52161">
    <property type="entry name" value="Ribosomal protein L13"/>
    <property type="match status" value="1"/>
</dbReference>
<evidence type="ECO:0000313" key="9">
    <source>
        <dbReference type="Ensembl" id="ENSCWAP00000028507.1"/>
    </source>
</evidence>
<protein>
    <recommendedName>
        <fullName evidence="6">Large ribosomal subunit protein uL13</fullName>
    </recommendedName>
    <alternativeName>
        <fullName evidence="7">60S ribosomal protein L13a</fullName>
    </alternativeName>
</protein>
<keyword evidence="3" id="KW-0689">Ribosomal protein</keyword>
<dbReference type="InterPro" id="IPR005822">
    <property type="entry name" value="Ribosomal_uL13"/>
</dbReference>
<evidence type="ECO:0000256" key="3">
    <source>
        <dbReference type="ARBA" id="ARBA00022980"/>
    </source>
</evidence>
<proteinExistence type="inferred from homology"/>
<dbReference type="GO" id="GO:0017148">
    <property type="term" value="P:negative regulation of translation"/>
    <property type="evidence" value="ECO:0007669"/>
    <property type="project" value="TreeGrafter"/>
</dbReference>
<accession>A0A8C3YU48</accession>
<evidence type="ECO:0000256" key="1">
    <source>
        <dbReference type="ARBA" id="ARBA00006227"/>
    </source>
</evidence>
<evidence type="ECO:0000256" key="5">
    <source>
        <dbReference type="ARBA" id="ARBA00026018"/>
    </source>
</evidence>
<reference evidence="9" key="1">
    <citation type="submission" date="2025-08" db="UniProtKB">
        <authorList>
            <consortium name="Ensembl"/>
        </authorList>
    </citation>
    <scope>IDENTIFICATION</scope>
</reference>
<dbReference type="Gene3D" id="3.90.1180.10">
    <property type="entry name" value="Ribosomal protein L13"/>
    <property type="match status" value="1"/>
</dbReference>
<dbReference type="GeneTree" id="ENSGT00390000010799"/>
<comment type="subunit">
    <text evidence="5">Component of the 60S ribosome. Component of the GAIT complex. Interacts with EIF4G1.</text>
</comment>
<dbReference type="InterPro" id="IPR036899">
    <property type="entry name" value="Ribosomal_uL13_sf"/>
</dbReference>
<dbReference type="Pfam" id="PF00572">
    <property type="entry name" value="Ribosomal_L13"/>
    <property type="match status" value="1"/>
</dbReference>
<evidence type="ECO:0000256" key="8">
    <source>
        <dbReference type="ARBA" id="ARBA00045421"/>
    </source>
</evidence>
<dbReference type="Gene3D" id="6.10.250.3250">
    <property type="match status" value="1"/>
</dbReference>
<sequence>MAEGQQALVFKVQGHLLGHLAAIVAKLMPLGGKVVVMSCEGINTPGNSYRTKLKYLVFLCKWMNTNAFQGPYRFRAPSYIYWLAVQGLLCHKTKQCQAALDHLKVFDGILTPYDKVVCLKPMRKFAYIGRLAHEVGWKYQAVTIILEKKKEKANVHYWRKKQLMRLQKQAKKNTEKTDKFTEVLKSHGFLV</sequence>
<keyword evidence="4" id="KW-0687">Ribonucleoprotein</keyword>
<keyword evidence="2" id="KW-0164">Citrullination</keyword>
<dbReference type="GO" id="GO:0006412">
    <property type="term" value="P:translation"/>
    <property type="evidence" value="ECO:0007669"/>
    <property type="project" value="InterPro"/>
</dbReference>
<evidence type="ECO:0000313" key="10">
    <source>
        <dbReference type="Proteomes" id="UP000694540"/>
    </source>
</evidence>
<comment type="similarity">
    <text evidence="1">Belongs to the universal ribosomal protein uL13 family.</text>
</comment>
<name>A0A8C3YU48_9CETA</name>
<dbReference type="NCBIfam" id="TIGR01077">
    <property type="entry name" value="L13_A_E"/>
    <property type="match status" value="1"/>
</dbReference>
<reference evidence="9" key="2">
    <citation type="submission" date="2025-09" db="UniProtKB">
        <authorList>
            <consortium name="Ensembl"/>
        </authorList>
    </citation>
    <scope>IDENTIFICATION</scope>
</reference>
<dbReference type="GO" id="GO:0003735">
    <property type="term" value="F:structural constituent of ribosome"/>
    <property type="evidence" value="ECO:0007669"/>
    <property type="project" value="InterPro"/>
</dbReference>
<dbReference type="Ensembl" id="ENSCWAT00000030895.1">
    <property type="protein sequence ID" value="ENSCWAP00000028507.1"/>
    <property type="gene ID" value="ENSCWAG00000021442.1"/>
</dbReference>
<evidence type="ECO:0000256" key="7">
    <source>
        <dbReference type="ARBA" id="ARBA00035367"/>
    </source>
</evidence>
<dbReference type="FunFam" id="6.10.250.3250:FF:000001">
    <property type="entry name" value="60S ribosomal protein L13a"/>
    <property type="match status" value="1"/>
</dbReference>
<dbReference type="GO" id="GO:0003729">
    <property type="term" value="F:mRNA binding"/>
    <property type="evidence" value="ECO:0007669"/>
    <property type="project" value="TreeGrafter"/>
</dbReference>
<dbReference type="PANTHER" id="PTHR11545:SF30">
    <property type="entry name" value="LARGE RIBOSOMAL SUBUNIT PROTEIN UL13"/>
    <property type="match status" value="1"/>
</dbReference>
<organism evidence="9 10">
    <name type="scientific">Catagonus wagneri</name>
    <name type="common">Chacoan peccary</name>
    <dbReference type="NCBI Taxonomy" id="51154"/>
    <lineage>
        <taxon>Eukaryota</taxon>
        <taxon>Metazoa</taxon>
        <taxon>Chordata</taxon>
        <taxon>Craniata</taxon>
        <taxon>Vertebrata</taxon>
        <taxon>Euteleostomi</taxon>
        <taxon>Mammalia</taxon>
        <taxon>Eutheria</taxon>
        <taxon>Laurasiatheria</taxon>
        <taxon>Artiodactyla</taxon>
        <taxon>Suina</taxon>
        <taxon>Tayassuidae</taxon>
        <taxon>Catagonus</taxon>
    </lineage>
</organism>